<dbReference type="GO" id="GO:0004623">
    <property type="term" value="F:phospholipase A2 activity"/>
    <property type="evidence" value="ECO:0007669"/>
    <property type="project" value="UniProtKB-EC"/>
</dbReference>
<feature type="signal peptide" evidence="3">
    <location>
        <begin position="1"/>
        <end position="28"/>
    </location>
</feature>
<evidence type="ECO:0000313" key="6">
    <source>
        <dbReference type="Proteomes" id="UP000487117"/>
    </source>
</evidence>
<feature type="domain" description="ABC transporter" evidence="4">
    <location>
        <begin position="160"/>
        <end position="402"/>
    </location>
</feature>
<dbReference type="SUPFAM" id="SSF56931">
    <property type="entry name" value="Outer membrane phospholipase A (OMPLA)"/>
    <property type="match status" value="1"/>
</dbReference>
<dbReference type="InterPro" id="IPR003439">
    <property type="entry name" value="ABC_transporter-like_ATP-bd"/>
</dbReference>
<dbReference type="EMBL" id="WNDS01000002">
    <property type="protein sequence ID" value="KAF1015688.1"/>
    <property type="molecule type" value="Genomic_DNA"/>
</dbReference>
<evidence type="ECO:0000259" key="4">
    <source>
        <dbReference type="PROSITE" id="PS50893"/>
    </source>
</evidence>
<reference evidence="6" key="1">
    <citation type="journal article" date="2020" name="MBio">
        <title>Horizontal gene transfer to a defensive symbiont with a reduced genome amongst a multipartite beetle microbiome.</title>
        <authorList>
            <person name="Waterworth S.C."/>
            <person name="Florez L.V."/>
            <person name="Rees E.R."/>
            <person name="Hertweck C."/>
            <person name="Kaltenpoth M."/>
            <person name="Kwan J.C."/>
        </authorList>
    </citation>
    <scope>NUCLEOTIDE SEQUENCE [LARGE SCALE GENOMIC DNA]</scope>
</reference>
<dbReference type="PROSITE" id="PS50893">
    <property type="entry name" value="ABC_TRANSPORTER_2"/>
    <property type="match status" value="1"/>
</dbReference>
<dbReference type="InterPro" id="IPR003593">
    <property type="entry name" value="AAA+_ATPase"/>
</dbReference>
<dbReference type="InterPro" id="IPR036541">
    <property type="entry name" value="PLipase_A1_sf"/>
</dbReference>
<dbReference type="Gene3D" id="3.40.50.300">
    <property type="entry name" value="P-loop containing nucleotide triphosphate hydrolases"/>
    <property type="match status" value="1"/>
</dbReference>
<dbReference type="GO" id="GO:0009279">
    <property type="term" value="C:cell outer membrane"/>
    <property type="evidence" value="ECO:0007669"/>
    <property type="project" value="UniProtKB-SubCell"/>
</dbReference>
<gene>
    <name evidence="5" type="primary">msbA_1</name>
    <name evidence="5" type="ORF">GAK31_01163</name>
</gene>
<name>A0A7V8JLW7_STEMA</name>
<dbReference type="SMART" id="SM00382">
    <property type="entry name" value="AAA"/>
    <property type="match status" value="1"/>
</dbReference>
<dbReference type="GO" id="GO:0015421">
    <property type="term" value="F:ABC-type oligopeptide transporter activity"/>
    <property type="evidence" value="ECO:0007669"/>
    <property type="project" value="TreeGrafter"/>
</dbReference>
<dbReference type="GO" id="GO:0016042">
    <property type="term" value="P:lipid catabolic process"/>
    <property type="evidence" value="ECO:0007669"/>
    <property type="project" value="UniProtKB-KW"/>
</dbReference>
<dbReference type="InterPro" id="IPR017871">
    <property type="entry name" value="ABC_transporter-like_CS"/>
</dbReference>
<dbReference type="Proteomes" id="UP000487117">
    <property type="component" value="Unassembled WGS sequence"/>
</dbReference>
<proteinExistence type="predicted"/>
<evidence type="ECO:0000256" key="1">
    <source>
        <dbReference type="ARBA" id="ARBA00022741"/>
    </source>
</evidence>
<comment type="caution">
    <text evidence="5">The sequence shown here is derived from an EMBL/GenBank/DDBJ whole genome shotgun (WGS) entry which is preliminary data.</text>
</comment>
<dbReference type="GO" id="GO:0046872">
    <property type="term" value="F:metal ion binding"/>
    <property type="evidence" value="ECO:0007669"/>
    <property type="project" value="UniProtKB-KW"/>
</dbReference>
<accession>A0A7V8JLW7</accession>
<feature type="chain" id="PRO_5046372463" evidence="3">
    <location>
        <begin position="29"/>
        <end position="408"/>
    </location>
</feature>
<dbReference type="AlphaFoldDB" id="A0A7V8JLW7"/>
<dbReference type="GO" id="GO:0008970">
    <property type="term" value="F:phospholipase A1 activity"/>
    <property type="evidence" value="ECO:0007669"/>
    <property type="project" value="UniProtKB-EC"/>
</dbReference>
<dbReference type="SUPFAM" id="SSF52540">
    <property type="entry name" value="P-loop containing nucleoside triphosphate hydrolases"/>
    <property type="match status" value="1"/>
</dbReference>
<keyword evidence="2 5" id="KW-0067">ATP-binding</keyword>
<dbReference type="InterPro" id="IPR039421">
    <property type="entry name" value="Type_1_exporter"/>
</dbReference>
<organism evidence="5 6">
    <name type="scientific">Stenotrophomonas maltophilia</name>
    <name type="common">Pseudomonas maltophilia</name>
    <name type="synonym">Xanthomonas maltophilia</name>
    <dbReference type="NCBI Taxonomy" id="40324"/>
    <lineage>
        <taxon>Bacteria</taxon>
        <taxon>Pseudomonadati</taxon>
        <taxon>Pseudomonadota</taxon>
        <taxon>Gammaproteobacteria</taxon>
        <taxon>Lysobacterales</taxon>
        <taxon>Lysobacteraceae</taxon>
        <taxon>Stenotrophomonas</taxon>
        <taxon>Stenotrophomonas maltophilia group</taxon>
    </lineage>
</organism>
<evidence type="ECO:0000256" key="2">
    <source>
        <dbReference type="ARBA" id="ARBA00022840"/>
    </source>
</evidence>
<dbReference type="InterPro" id="IPR027417">
    <property type="entry name" value="P-loop_NTPase"/>
</dbReference>
<keyword evidence="3" id="KW-0732">Signal</keyword>
<dbReference type="GO" id="GO:0016887">
    <property type="term" value="F:ATP hydrolysis activity"/>
    <property type="evidence" value="ECO:0007669"/>
    <property type="project" value="InterPro"/>
</dbReference>
<keyword evidence="1" id="KW-0547">Nucleotide-binding</keyword>
<dbReference type="PANTHER" id="PTHR43394:SF1">
    <property type="entry name" value="ATP-BINDING CASSETTE SUB-FAMILY B MEMBER 10, MITOCHONDRIAL"/>
    <property type="match status" value="1"/>
</dbReference>
<dbReference type="PROSITE" id="PS00211">
    <property type="entry name" value="ABC_TRANSPORTER_1"/>
    <property type="match status" value="1"/>
</dbReference>
<protein>
    <submittedName>
        <fullName evidence="5">Lipid A export ATP-binding/permease protein MsbA</fullName>
    </submittedName>
</protein>
<evidence type="ECO:0000313" key="5">
    <source>
        <dbReference type="EMBL" id="KAF1015688.1"/>
    </source>
</evidence>
<dbReference type="Pfam" id="PF00005">
    <property type="entry name" value="ABC_tran"/>
    <property type="match status" value="1"/>
</dbReference>
<sequence length="408" mass="44493">MTLAVTLPRFAPLATALLLALASAPLAAQEFAPSATTNPSGCAAIDTDAARLACYDRIYGRTQQDTAQADAAAAAAAQAIREQRQASRLSQGEEKLRSKVGDLFRPAPDDSALANAGRGSLLDSRWELAEDSKLGPFQLRAYKPVYLLPAFWSSDKNTTPHSPNPANTVSTPQVLDSAELKFQISFKTKIAENLFGDNGAGKTTLVKLLARLYDPDEGRIPLDGHDLRDYDLDDLRANLGVIFQDFVRYNLTAGENIGVGQVDALEDTARIHEAARRGMTDEVIDALPGGYAQQVGRRFAQGVDLSGGQWQKIAIARAWMRNAQVMILDEPTAALDARAEFEVFQRFRELAERRTAVLISHRFSSVRMADRILVLADGRIEASGTHETLMAQGGRYAELFELQAAGYR</sequence>
<dbReference type="PANTHER" id="PTHR43394">
    <property type="entry name" value="ATP-DEPENDENT PERMEASE MDL1, MITOCHONDRIAL"/>
    <property type="match status" value="1"/>
</dbReference>
<evidence type="ECO:0000256" key="3">
    <source>
        <dbReference type="SAM" id="SignalP"/>
    </source>
</evidence>
<dbReference type="GO" id="GO:0005524">
    <property type="term" value="F:ATP binding"/>
    <property type="evidence" value="ECO:0007669"/>
    <property type="project" value="UniProtKB-KW"/>
</dbReference>